<protein>
    <submittedName>
        <fullName evidence="1">HAD family hydrolase</fullName>
        <ecNumber evidence="1">3.-.-.-</ecNumber>
    </submittedName>
</protein>
<dbReference type="EMBL" id="JBHTIL010000001">
    <property type="protein sequence ID" value="MFD0925414.1"/>
    <property type="molecule type" value="Genomic_DNA"/>
</dbReference>
<dbReference type="RefSeq" id="WP_253646636.1">
    <property type="nucleotide sequence ID" value="NZ_BAAAMO010000002.1"/>
</dbReference>
<dbReference type="Proteomes" id="UP001597068">
    <property type="component" value="Unassembled WGS sequence"/>
</dbReference>
<dbReference type="PANTHER" id="PTHR43434">
    <property type="entry name" value="PHOSPHOGLYCOLATE PHOSPHATASE"/>
    <property type="match status" value="1"/>
</dbReference>
<proteinExistence type="predicted"/>
<dbReference type="GO" id="GO:0016787">
    <property type="term" value="F:hydrolase activity"/>
    <property type="evidence" value="ECO:0007669"/>
    <property type="project" value="UniProtKB-KW"/>
</dbReference>
<keyword evidence="2" id="KW-1185">Reference proteome</keyword>
<dbReference type="Pfam" id="PF00702">
    <property type="entry name" value="Hydrolase"/>
    <property type="match status" value="1"/>
</dbReference>
<reference evidence="2" key="1">
    <citation type="journal article" date="2019" name="Int. J. Syst. Evol. Microbiol.">
        <title>The Global Catalogue of Microorganisms (GCM) 10K type strain sequencing project: providing services to taxonomists for standard genome sequencing and annotation.</title>
        <authorList>
            <consortium name="The Broad Institute Genomics Platform"/>
            <consortium name="The Broad Institute Genome Sequencing Center for Infectious Disease"/>
            <person name="Wu L."/>
            <person name="Ma J."/>
        </authorList>
    </citation>
    <scope>NUCLEOTIDE SEQUENCE [LARGE SCALE GENOMIC DNA]</scope>
    <source>
        <strain evidence="2">CCUG 50873</strain>
    </source>
</reference>
<dbReference type="EC" id="3.-.-.-" evidence="1"/>
<organism evidence="1 2">
    <name type="scientific">Williamsia deligens</name>
    <dbReference type="NCBI Taxonomy" id="321325"/>
    <lineage>
        <taxon>Bacteria</taxon>
        <taxon>Bacillati</taxon>
        <taxon>Actinomycetota</taxon>
        <taxon>Actinomycetes</taxon>
        <taxon>Mycobacteriales</taxon>
        <taxon>Nocardiaceae</taxon>
        <taxon>Williamsia</taxon>
    </lineage>
</organism>
<comment type="caution">
    <text evidence="1">The sequence shown here is derived from an EMBL/GenBank/DDBJ whole genome shotgun (WGS) entry which is preliminary data.</text>
</comment>
<name>A0ABW3G593_9NOCA</name>
<dbReference type="InterPro" id="IPR023198">
    <property type="entry name" value="PGP-like_dom2"/>
</dbReference>
<dbReference type="SFLD" id="SFLDS00003">
    <property type="entry name" value="Haloacid_Dehalogenase"/>
    <property type="match status" value="1"/>
</dbReference>
<evidence type="ECO:0000313" key="1">
    <source>
        <dbReference type="EMBL" id="MFD0925414.1"/>
    </source>
</evidence>
<accession>A0ABW3G593</accession>
<keyword evidence="1" id="KW-0378">Hydrolase</keyword>
<dbReference type="PANTHER" id="PTHR43434:SF16">
    <property type="entry name" value="BLL8046 PROTEIN"/>
    <property type="match status" value="1"/>
</dbReference>
<sequence length="222" mass="23200">MSRIQAVLFDIDGTLVDSVYDHVVAWWESFAAQGLSVPHTEIHRRIGKDGGLLVGELMEIAGADRADDSLSSALSSGHDDRYGDRVDQLTVLPGARELVRATKDHGMTVVLATSAPDHELQALRKLLDVDDLVDAVTSSEDVETAKPDGTVVDIALGRARVSASAAVMMGDATWDFLAATPLGVGGIGVCSGGIGSAELIAAGASETYRDPADVLANCPLYA</sequence>
<dbReference type="Gene3D" id="3.40.50.1000">
    <property type="entry name" value="HAD superfamily/HAD-like"/>
    <property type="match status" value="1"/>
</dbReference>
<dbReference type="InterPro" id="IPR050155">
    <property type="entry name" value="HAD-like_hydrolase_sf"/>
</dbReference>
<gene>
    <name evidence="1" type="ORF">ACFQ04_06655</name>
</gene>
<dbReference type="SFLD" id="SFLDG01129">
    <property type="entry name" value="C1.5:_HAD__Beta-PGM__Phosphata"/>
    <property type="match status" value="1"/>
</dbReference>
<dbReference type="InterPro" id="IPR036412">
    <property type="entry name" value="HAD-like_sf"/>
</dbReference>
<evidence type="ECO:0000313" key="2">
    <source>
        <dbReference type="Proteomes" id="UP001597068"/>
    </source>
</evidence>
<dbReference type="Gene3D" id="1.10.150.240">
    <property type="entry name" value="Putative phosphatase, domain 2"/>
    <property type="match status" value="1"/>
</dbReference>
<dbReference type="SUPFAM" id="SSF56784">
    <property type="entry name" value="HAD-like"/>
    <property type="match status" value="1"/>
</dbReference>
<dbReference type="InterPro" id="IPR023214">
    <property type="entry name" value="HAD_sf"/>
</dbReference>